<evidence type="ECO:0000313" key="4">
    <source>
        <dbReference type="Proteomes" id="UP000538929"/>
    </source>
</evidence>
<dbReference type="Pfam" id="PF12697">
    <property type="entry name" value="Abhydrolase_6"/>
    <property type="match status" value="1"/>
</dbReference>
<feature type="region of interest" description="Disordered" evidence="1">
    <location>
        <begin position="374"/>
        <end position="394"/>
    </location>
</feature>
<organism evidence="3 4">
    <name type="scientific">Streptomyces alkaliphilus</name>
    <dbReference type="NCBI Taxonomy" id="1472722"/>
    <lineage>
        <taxon>Bacteria</taxon>
        <taxon>Bacillati</taxon>
        <taxon>Actinomycetota</taxon>
        <taxon>Actinomycetes</taxon>
        <taxon>Kitasatosporales</taxon>
        <taxon>Streptomycetaceae</taxon>
        <taxon>Streptomyces</taxon>
    </lineage>
</organism>
<proteinExistence type="predicted"/>
<evidence type="ECO:0000313" key="3">
    <source>
        <dbReference type="EMBL" id="MBB0243452.1"/>
    </source>
</evidence>
<sequence>MRRVISPPGCHRASAPRAVRQFRSACRARRIACRCKVVDQVFGGAEDIPGVGDGVPVGILSGVVLRCPSSFGKGYSVLRKGDVEPLVLRQLGAPAEAGPRALLLHGLGSGESCWNAFAAHRPPGLDLWTAGLPWRAGGPFAVPERDEGDRITEAIARIPGGVDVVIAHSYATLLLLARLADAAAGGADPARELGVRGVVLVSPFFRPRPEDFAWSELPGFLERLRLGAEDGIQVMARKPLDPDLRAEMAEHACAQLGPHWVVRYLHAYLRTPFLRVEQVNLPVHVIVGDRDPIAPPAEGELLAARLGNASIDRIDDCGHTPMAERPERFSLAVRRFLTTLSAGHPPATANRVREHIDGHPDRCRDQEAAERTEFGDDASLLRGRQHQHRDRFQV</sequence>
<accession>A0A7W3TB16</accession>
<evidence type="ECO:0000259" key="2">
    <source>
        <dbReference type="Pfam" id="PF12697"/>
    </source>
</evidence>
<dbReference type="EMBL" id="VKHT01000079">
    <property type="protein sequence ID" value="MBB0243452.1"/>
    <property type="molecule type" value="Genomic_DNA"/>
</dbReference>
<dbReference type="GO" id="GO:0016787">
    <property type="term" value="F:hydrolase activity"/>
    <property type="evidence" value="ECO:0007669"/>
    <property type="project" value="UniProtKB-KW"/>
</dbReference>
<evidence type="ECO:0000256" key="1">
    <source>
        <dbReference type="SAM" id="MobiDB-lite"/>
    </source>
</evidence>
<dbReference type="Proteomes" id="UP000538929">
    <property type="component" value="Unassembled WGS sequence"/>
</dbReference>
<feature type="compositionally biased region" description="Basic residues" evidence="1">
    <location>
        <begin position="383"/>
        <end position="394"/>
    </location>
</feature>
<protein>
    <submittedName>
        <fullName evidence="3">Alpha/beta fold hydrolase</fullName>
    </submittedName>
</protein>
<dbReference type="AlphaFoldDB" id="A0A7W3TB16"/>
<dbReference type="PANTHER" id="PTHR43689:SF8">
    <property type="entry name" value="ALPHA_BETA-HYDROLASES SUPERFAMILY PROTEIN"/>
    <property type="match status" value="1"/>
</dbReference>
<gene>
    <name evidence="3" type="ORF">FNQ90_04845</name>
</gene>
<dbReference type="PANTHER" id="PTHR43689">
    <property type="entry name" value="HYDROLASE"/>
    <property type="match status" value="1"/>
</dbReference>
<keyword evidence="3" id="KW-0378">Hydrolase</keyword>
<dbReference type="InterPro" id="IPR000073">
    <property type="entry name" value="AB_hydrolase_1"/>
</dbReference>
<name>A0A7W3TB16_9ACTN</name>
<keyword evidence="4" id="KW-1185">Reference proteome</keyword>
<feature type="domain" description="AB hydrolase-1" evidence="2">
    <location>
        <begin position="102"/>
        <end position="329"/>
    </location>
</feature>
<dbReference type="Gene3D" id="3.40.50.1820">
    <property type="entry name" value="alpha/beta hydrolase"/>
    <property type="match status" value="1"/>
</dbReference>
<dbReference type="SUPFAM" id="SSF53474">
    <property type="entry name" value="alpha/beta-Hydrolases"/>
    <property type="match status" value="1"/>
</dbReference>
<comment type="caution">
    <text evidence="3">The sequence shown here is derived from an EMBL/GenBank/DDBJ whole genome shotgun (WGS) entry which is preliminary data.</text>
</comment>
<reference evidence="4" key="1">
    <citation type="submission" date="2019-10" db="EMBL/GenBank/DDBJ databases">
        <title>Streptomyces sp. nov., a novel actinobacterium isolated from alkaline environment.</title>
        <authorList>
            <person name="Golinska P."/>
        </authorList>
    </citation>
    <scope>NUCLEOTIDE SEQUENCE [LARGE SCALE GENOMIC DNA]</scope>
    <source>
        <strain evidence="4">DSM 42118</strain>
    </source>
</reference>
<dbReference type="InterPro" id="IPR029058">
    <property type="entry name" value="AB_hydrolase_fold"/>
</dbReference>